<sequence>MDVPHTPARHRLAGTTFWTRWSQGARTARPKQKQDVYDWRSHSEPRAPPLDPTPTKSRNRGGGIPFRPKAKVLRRVDRLENTSRPSLKSHLSQKYIPKFLGHPGLIFLVDSLYEQRLWTPPCSIALLLRSLSRAEFLDFSRFFLCHEYDTDEHECSNPSEADSRLNIWTKLGEEWYGICSPRSTHAFQRFLEDQLFEEYRAITATGQSQRELEFLLDPLITVWLGETQTFRQVEQVYLELEGGQESNCIGKLNDYLRTSRSDTAIANSKAENSYEISLSSPLKSPTSVDFGMSNFLTAKSNLESTQPFFTAEIGVFAPMKPPLLEEDREDHDSDSFYKLLKEKNIWPVNVLLEKDWSGRGQHTGFKRDEKALLNDILEVRETLGSSATAIVESVKCRRILLARKTIRCNRNFTKEKAIEEVAHLNRLEHSHIIQVIGTYVMGNNLSILLYPATEYDLGTFLQDLDPRNLDCEQWKHRRACLCVFFGCLADAVRYIHATMTKHMDIKPRNILVRKRASKGEWMQFKVYLADFGIARSYVSQDACETDGPTTFTRKYAAPEVVDRQKRGLAADIFSLGCVFLEMLATLALNESVALSVNEWKHTYTALGVKEKVYKATKEIYDRDLDQRTRLQQLLEANEYGDATYQANTASLKQYLEQLNFLTEDNLLDTRNITASMLEEEPSRRPVAAAVAYGEPRHQCCEQGPDILEAAEET</sequence>
<dbReference type="GO" id="GO:0005524">
    <property type="term" value="F:ATP binding"/>
    <property type="evidence" value="ECO:0007669"/>
    <property type="project" value="InterPro"/>
</dbReference>
<dbReference type="CDD" id="cd00180">
    <property type="entry name" value="PKc"/>
    <property type="match status" value="1"/>
</dbReference>
<dbReference type="Proteomes" id="UP000799770">
    <property type="component" value="Unassembled WGS sequence"/>
</dbReference>
<dbReference type="OrthoDB" id="4062651at2759"/>
<organism evidence="3 4">
    <name type="scientific">Lophiotrema nucula</name>
    <dbReference type="NCBI Taxonomy" id="690887"/>
    <lineage>
        <taxon>Eukaryota</taxon>
        <taxon>Fungi</taxon>
        <taxon>Dikarya</taxon>
        <taxon>Ascomycota</taxon>
        <taxon>Pezizomycotina</taxon>
        <taxon>Dothideomycetes</taxon>
        <taxon>Pleosporomycetidae</taxon>
        <taxon>Pleosporales</taxon>
        <taxon>Lophiotremataceae</taxon>
        <taxon>Lophiotrema</taxon>
    </lineage>
</organism>
<name>A0A6A5YWV6_9PLEO</name>
<dbReference type="PROSITE" id="PS50011">
    <property type="entry name" value="PROTEIN_KINASE_DOM"/>
    <property type="match status" value="1"/>
</dbReference>
<dbReference type="PANTHER" id="PTHR24359:SF1">
    <property type="entry name" value="INHIBITOR OF NUCLEAR FACTOR KAPPA-B KINASE EPSILON SUBUNIT HOMOLOG 1-RELATED"/>
    <property type="match status" value="1"/>
</dbReference>
<dbReference type="Gene3D" id="1.10.510.10">
    <property type="entry name" value="Transferase(Phosphotransferase) domain 1"/>
    <property type="match status" value="1"/>
</dbReference>
<dbReference type="InterPro" id="IPR000719">
    <property type="entry name" value="Prot_kinase_dom"/>
</dbReference>
<dbReference type="PANTHER" id="PTHR24359">
    <property type="entry name" value="SERINE/THREONINE-PROTEIN KINASE SBK1"/>
    <property type="match status" value="1"/>
</dbReference>
<evidence type="ECO:0000256" key="1">
    <source>
        <dbReference type="SAM" id="MobiDB-lite"/>
    </source>
</evidence>
<dbReference type="GO" id="GO:0004674">
    <property type="term" value="F:protein serine/threonine kinase activity"/>
    <property type="evidence" value="ECO:0007669"/>
    <property type="project" value="TreeGrafter"/>
</dbReference>
<dbReference type="AlphaFoldDB" id="A0A6A5YWV6"/>
<feature type="region of interest" description="Disordered" evidence="1">
    <location>
        <begin position="23"/>
        <end position="67"/>
    </location>
</feature>
<feature type="compositionally biased region" description="Basic and acidic residues" evidence="1">
    <location>
        <begin position="32"/>
        <end position="45"/>
    </location>
</feature>
<proteinExistence type="predicted"/>
<evidence type="ECO:0000313" key="4">
    <source>
        <dbReference type="Proteomes" id="UP000799770"/>
    </source>
</evidence>
<feature type="domain" description="Protein kinase" evidence="2">
    <location>
        <begin position="377"/>
        <end position="697"/>
    </location>
</feature>
<evidence type="ECO:0000313" key="3">
    <source>
        <dbReference type="EMBL" id="KAF2111625.1"/>
    </source>
</evidence>
<dbReference type="SMART" id="SM00220">
    <property type="entry name" value="S_TKc"/>
    <property type="match status" value="1"/>
</dbReference>
<dbReference type="SUPFAM" id="SSF56112">
    <property type="entry name" value="Protein kinase-like (PK-like)"/>
    <property type="match status" value="1"/>
</dbReference>
<dbReference type="InterPro" id="IPR011009">
    <property type="entry name" value="Kinase-like_dom_sf"/>
</dbReference>
<dbReference type="Pfam" id="PF00069">
    <property type="entry name" value="Pkinase"/>
    <property type="match status" value="1"/>
</dbReference>
<keyword evidence="3" id="KW-0418">Kinase</keyword>
<evidence type="ECO:0000259" key="2">
    <source>
        <dbReference type="PROSITE" id="PS50011"/>
    </source>
</evidence>
<accession>A0A6A5YWV6</accession>
<keyword evidence="4" id="KW-1185">Reference proteome</keyword>
<protein>
    <submittedName>
        <fullName evidence="3">Kinase-like domain-containing protein</fullName>
    </submittedName>
</protein>
<dbReference type="Gene3D" id="3.30.200.20">
    <property type="entry name" value="Phosphorylase Kinase, domain 1"/>
    <property type="match status" value="1"/>
</dbReference>
<reference evidence="3" key="1">
    <citation type="journal article" date="2020" name="Stud. Mycol.">
        <title>101 Dothideomycetes genomes: a test case for predicting lifestyles and emergence of pathogens.</title>
        <authorList>
            <person name="Haridas S."/>
            <person name="Albert R."/>
            <person name="Binder M."/>
            <person name="Bloem J."/>
            <person name="Labutti K."/>
            <person name="Salamov A."/>
            <person name="Andreopoulos B."/>
            <person name="Baker S."/>
            <person name="Barry K."/>
            <person name="Bills G."/>
            <person name="Bluhm B."/>
            <person name="Cannon C."/>
            <person name="Castanera R."/>
            <person name="Culley D."/>
            <person name="Daum C."/>
            <person name="Ezra D."/>
            <person name="Gonzalez J."/>
            <person name="Henrissat B."/>
            <person name="Kuo A."/>
            <person name="Liang C."/>
            <person name="Lipzen A."/>
            <person name="Lutzoni F."/>
            <person name="Magnuson J."/>
            <person name="Mondo S."/>
            <person name="Nolan M."/>
            <person name="Ohm R."/>
            <person name="Pangilinan J."/>
            <person name="Park H.-J."/>
            <person name="Ramirez L."/>
            <person name="Alfaro M."/>
            <person name="Sun H."/>
            <person name="Tritt A."/>
            <person name="Yoshinaga Y."/>
            <person name="Zwiers L.-H."/>
            <person name="Turgeon B."/>
            <person name="Goodwin S."/>
            <person name="Spatafora J."/>
            <person name="Crous P."/>
            <person name="Grigoriev I."/>
        </authorList>
    </citation>
    <scope>NUCLEOTIDE SEQUENCE</scope>
    <source>
        <strain evidence="3">CBS 627.86</strain>
    </source>
</reference>
<dbReference type="EMBL" id="ML977333">
    <property type="protein sequence ID" value="KAF2111625.1"/>
    <property type="molecule type" value="Genomic_DNA"/>
</dbReference>
<keyword evidence="3" id="KW-0808">Transferase</keyword>
<gene>
    <name evidence="3" type="ORF">BDV96DRAFT_173612</name>
</gene>